<protein>
    <submittedName>
        <fullName evidence="3">Uncharacterized protein</fullName>
    </submittedName>
</protein>
<sequence length="56" mass="6075">MMTMAMAKNIVAMLCSGSLSVLGRFQGHQEDPSRRTCTSSGIEPPITSCSEREKGR</sequence>
<feature type="region of interest" description="Disordered" evidence="1">
    <location>
        <begin position="28"/>
        <end position="56"/>
    </location>
</feature>
<accession>A0A1M3TGF0</accession>
<gene>
    <name evidence="3" type="ORF">ASPFODRAFT_626225</name>
</gene>
<evidence type="ECO:0000256" key="2">
    <source>
        <dbReference type="SAM" id="SignalP"/>
    </source>
</evidence>
<feature type="signal peptide" evidence="2">
    <location>
        <begin position="1"/>
        <end position="20"/>
    </location>
</feature>
<proteinExistence type="predicted"/>
<evidence type="ECO:0000313" key="3">
    <source>
        <dbReference type="EMBL" id="OJZ85722.1"/>
    </source>
</evidence>
<dbReference type="Proteomes" id="UP000184063">
    <property type="component" value="Unassembled WGS sequence"/>
</dbReference>
<evidence type="ECO:0000313" key="4">
    <source>
        <dbReference type="Proteomes" id="UP000184063"/>
    </source>
</evidence>
<dbReference type="EMBL" id="KV878242">
    <property type="protein sequence ID" value="OJZ85722.1"/>
    <property type="molecule type" value="Genomic_DNA"/>
</dbReference>
<dbReference type="AlphaFoldDB" id="A0A1M3TGF0"/>
<reference evidence="4" key="1">
    <citation type="journal article" date="2017" name="Genome Biol.">
        <title>Comparative genomics reveals high biological diversity and specific adaptations in the industrially and medically important fungal genus Aspergillus.</title>
        <authorList>
            <person name="de Vries R.P."/>
            <person name="Riley R."/>
            <person name="Wiebenga A."/>
            <person name="Aguilar-Osorio G."/>
            <person name="Amillis S."/>
            <person name="Uchima C.A."/>
            <person name="Anderluh G."/>
            <person name="Asadollahi M."/>
            <person name="Askin M."/>
            <person name="Barry K."/>
            <person name="Battaglia E."/>
            <person name="Bayram O."/>
            <person name="Benocci T."/>
            <person name="Braus-Stromeyer S.A."/>
            <person name="Caldana C."/>
            <person name="Canovas D."/>
            <person name="Cerqueira G.C."/>
            <person name="Chen F."/>
            <person name="Chen W."/>
            <person name="Choi C."/>
            <person name="Clum A."/>
            <person name="Dos Santos R.A."/>
            <person name="Damasio A.R."/>
            <person name="Diallinas G."/>
            <person name="Emri T."/>
            <person name="Fekete E."/>
            <person name="Flipphi M."/>
            <person name="Freyberg S."/>
            <person name="Gallo A."/>
            <person name="Gournas C."/>
            <person name="Habgood R."/>
            <person name="Hainaut M."/>
            <person name="Harispe M.L."/>
            <person name="Henrissat B."/>
            <person name="Hilden K.S."/>
            <person name="Hope R."/>
            <person name="Hossain A."/>
            <person name="Karabika E."/>
            <person name="Karaffa L."/>
            <person name="Karanyi Z."/>
            <person name="Krasevec N."/>
            <person name="Kuo A."/>
            <person name="Kusch H."/>
            <person name="LaButti K."/>
            <person name="Lagendijk E.L."/>
            <person name="Lapidus A."/>
            <person name="Levasseur A."/>
            <person name="Lindquist E."/>
            <person name="Lipzen A."/>
            <person name="Logrieco A.F."/>
            <person name="MacCabe A."/>
            <person name="Maekelae M.R."/>
            <person name="Malavazi I."/>
            <person name="Melin P."/>
            <person name="Meyer V."/>
            <person name="Mielnichuk N."/>
            <person name="Miskei M."/>
            <person name="Molnar A.P."/>
            <person name="Mule G."/>
            <person name="Ngan C.Y."/>
            <person name="Orejas M."/>
            <person name="Orosz E."/>
            <person name="Ouedraogo J.P."/>
            <person name="Overkamp K.M."/>
            <person name="Park H.-S."/>
            <person name="Perrone G."/>
            <person name="Piumi F."/>
            <person name="Punt P.J."/>
            <person name="Ram A.F."/>
            <person name="Ramon A."/>
            <person name="Rauscher S."/>
            <person name="Record E."/>
            <person name="Riano-Pachon D.M."/>
            <person name="Robert V."/>
            <person name="Roehrig J."/>
            <person name="Ruller R."/>
            <person name="Salamov A."/>
            <person name="Salih N.S."/>
            <person name="Samson R.A."/>
            <person name="Sandor E."/>
            <person name="Sanguinetti M."/>
            <person name="Schuetze T."/>
            <person name="Sepcic K."/>
            <person name="Shelest E."/>
            <person name="Sherlock G."/>
            <person name="Sophianopoulou V."/>
            <person name="Squina F.M."/>
            <person name="Sun H."/>
            <person name="Susca A."/>
            <person name="Todd R.B."/>
            <person name="Tsang A."/>
            <person name="Unkles S.E."/>
            <person name="van de Wiele N."/>
            <person name="van Rossen-Uffink D."/>
            <person name="Oliveira J.V."/>
            <person name="Vesth T.C."/>
            <person name="Visser J."/>
            <person name="Yu J.-H."/>
            <person name="Zhou M."/>
            <person name="Andersen M.R."/>
            <person name="Archer D.B."/>
            <person name="Baker S.E."/>
            <person name="Benoit I."/>
            <person name="Brakhage A.A."/>
            <person name="Braus G.H."/>
            <person name="Fischer R."/>
            <person name="Frisvad J.C."/>
            <person name="Goldman G.H."/>
            <person name="Houbraken J."/>
            <person name="Oakley B."/>
            <person name="Pocsi I."/>
            <person name="Scazzocchio C."/>
            <person name="Seiboth B."/>
            <person name="vanKuyk P.A."/>
            <person name="Wortman J."/>
            <person name="Dyer P.S."/>
            <person name="Grigoriev I.V."/>
        </authorList>
    </citation>
    <scope>NUCLEOTIDE SEQUENCE [LARGE SCALE GENOMIC DNA]</scope>
    <source>
        <strain evidence="4">CBS 106.47</strain>
    </source>
</reference>
<dbReference type="VEuPathDB" id="FungiDB:ASPFODRAFT_626225"/>
<feature type="chain" id="PRO_5012115361" evidence="2">
    <location>
        <begin position="21"/>
        <end position="56"/>
    </location>
</feature>
<evidence type="ECO:0000256" key="1">
    <source>
        <dbReference type="SAM" id="MobiDB-lite"/>
    </source>
</evidence>
<keyword evidence="2" id="KW-0732">Signal</keyword>
<name>A0A1M3TGF0_ASPLC</name>
<organism evidence="3 4">
    <name type="scientific">Aspergillus luchuensis (strain CBS 106.47)</name>
    <dbReference type="NCBI Taxonomy" id="1137211"/>
    <lineage>
        <taxon>Eukaryota</taxon>
        <taxon>Fungi</taxon>
        <taxon>Dikarya</taxon>
        <taxon>Ascomycota</taxon>
        <taxon>Pezizomycotina</taxon>
        <taxon>Eurotiomycetes</taxon>
        <taxon>Eurotiomycetidae</taxon>
        <taxon>Eurotiales</taxon>
        <taxon>Aspergillaceae</taxon>
        <taxon>Aspergillus</taxon>
        <taxon>Aspergillus subgen. Circumdati</taxon>
    </lineage>
</organism>